<feature type="compositionally biased region" description="Polar residues" evidence="3">
    <location>
        <begin position="451"/>
        <end position="468"/>
    </location>
</feature>
<feature type="repeat" description="ANK" evidence="2">
    <location>
        <begin position="348"/>
        <end position="380"/>
    </location>
</feature>
<gene>
    <name evidence="5" type="ORF">BJ554DRAFT_6830</name>
</gene>
<dbReference type="InterPro" id="IPR017946">
    <property type="entry name" value="PLC-like_Pdiesterase_TIM-brl"/>
</dbReference>
<dbReference type="PROSITE" id="PS50088">
    <property type="entry name" value="ANK_REPEAT"/>
    <property type="match status" value="4"/>
</dbReference>
<dbReference type="Pfam" id="PF13637">
    <property type="entry name" value="Ank_4"/>
    <property type="match status" value="1"/>
</dbReference>
<dbReference type="PRINTS" id="PR01415">
    <property type="entry name" value="ANKYRIN"/>
</dbReference>
<proteinExistence type="predicted"/>
<dbReference type="InterPro" id="IPR036770">
    <property type="entry name" value="Ankyrin_rpt-contain_sf"/>
</dbReference>
<dbReference type="Pfam" id="PF03009">
    <property type="entry name" value="GDPD"/>
    <property type="match status" value="2"/>
</dbReference>
<keyword evidence="2" id="KW-0040">ANK repeat</keyword>
<reference evidence="5 6" key="1">
    <citation type="journal article" name="Sci. Rep.">
        <title>Genome-scale phylogenetic analyses confirm Olpidium as the closest living zoosporic fungus to the non-flagellated, terrestrial fungi.</title>
        <authorList>
            <person name="Chang Y."/>
            <person name="Rochon D."/>
            <person name="Sekimoto S."/>
            <person name="Wang Y."/>
            <person name="Chovatia M."/>
            <person name="Sandor L."/>
            <person name="Salamov A."/>
            <person name="Grigoriev I.V."/>
            <person name="Stajich J.E."/>
            <person name="Spatafora J.W."/>
        </authorList>
    </citation>
    <scope>NUCLEOTIDE SEQUENCE [LARGE SCALE GENOMIC DNA]</scope>
    <source>
        <strain evidence="5">S191</strain>
    </source>
</reference>
<evidence type="ECO:0000256" key="1">
    <source>
        <dbReference type="ARBA" id="ARBA00022801"/>
    </source>
</evidence>
<feature type="non-terminal residue" evidence="5">
    <location>
        <position position="1002"/>
    </location>
</feature>
<dbReference type="Pfam" id="PF12796">
    <property type="entry name" value="Ank_2"/>
    <property type="match status" value="2"/>
</dbReference>
<feature type="repeat" description="ANK" evidence="2">
    <location>
        <begin position="249"/>
        <end position="281"/>
    </location>
</feature>
<dbReference type="SUPFAM" id="SSF51695">
    <property type="entry name" value="PLC-like phosphodiesterases"/>
    <property type="match status" value="2"/>
</dbReference>
<feature type="domain" description="GP-PDE" evidence="4">
    <location>
        <begin position="641"/>
        <end position="1002"/>
    </location>
</feature>
<dbReference type="EMBL" id="JAEFCI010004287">
    <property type="protein sequence ID" value="KAG5461046.1"/>
    <property type="molecule type" value="Genomic_DNA"/>
</dbReference>
<evidence type="ECO:0000313" key="6">
    <source>
        <dbReference type="Proteomes" id="UP000673691"/>
    </source>
</evidence>
<dbReference type="InterPro" id="IPR030395">
    <property type="entry name" value="GP_PDE_dom"/>
</dbReference>
<dbReference type="Pfam" id="PF25329">
    <property type="entry name" value="C2_GDE1"/>
    <property type="match status" value="1"/>
</dbReference>
<feature type="repeat" description="ANK" evidence="2">
    <location>
        <begin position="118"/>
        <end position="140"/>
    </location>
</feature>
<keyword evidence="6" id="KW-1185">Reference proteome</keyword>
<evidence type="ECO:0000259" key="4">
    <source>
        <dbReference type="PROSITE" id="PS51704"/>
    </source>
</evidence>
<dbReference type="GO" id="GO:0046475">
    <property type="term" value="P:glycerophospholipid catabolic process"/>
    <property type="evidence" value="ECO:0007669"/>
    <property type="project" value="TreeGrafter"/>
</dbReference>
<sequence length="1002" mass="108369">MEVLTALLYKACARRSYKCIAYLLGRGASISPRDDISGRTLLHCLAISGGALPSRERGSTAWRMEFPLTSKGSENKLFGTDTREEETRLQAGQDDPTLISFILDNIPTKRGWSLPDLRGRRPLHYAALNGYANIAKVLVKAHMEGVAAAESFMSASKGNCSPFTPPCWCDNDGYTPLFYAVLQGHTEVVKVFIEDGGQRDVDVIVSDTADPLPSPSVGGVPQVPNTGTSGEGLIRSGILSNPVQVHLRSSHTPLAIACKLGHFEIVSLLTRNGANVNHRDDEGETPLHAAAKGGFWRCVAVLTGQFGCFHSSGDDDSNVGETNEDFSVLSQDTSNSPKAQIDARESVFSWTPLFFAAVEGHLKCIRILLLAGANPSLTDISGWNPHEHAVFRGHMRIASLLKPFIMGHPEIPSRVTTLSPTSSVEEAEPVFGKVAAKADYGQDKETDRRATPTSPRSPMSQSRTNSDAQRAYGHRYLDKQSMVIVTLGTTDSRHPVAPVELYNTRMPMASFMPATSVSLVISASNATGEPVIIDLPVREHSTEPAVFYTDAVENVVLRFDVLPTYGTRKQLIGRAVALLTSVKTPLGKDRTPLAGSVTVPIIASDSLEVIGTAVFEFLVIKPFSHPLAVASSGTYWKSVTTKVIGHRGFGANRLGTRTLQVGENTLLSFITAASLGAEYVEFGRSRILAFPELTSGGAQVIHATVLAYSTRPDVQLTKDKVPIIYHDWNVSETGVQVPVSAITLEEFLNLRAERRKSTVDDTERRARAGSDAGTIEAGPAKNGPAGAPTDSAGDLARGAKPKSSAPFETRASRSVSLHIPLERGKAEKKEKRRVNGNLPGTVQAPFVTLRETLQGGLNLDASTFCKALRLTCLFGPYENQKVPMDTGFNIELKYPMVDEAEAYDIREAYELNVFVDAVLLCVYQHAGARSIIFSSFHPDVCMMLSCKQPNYPVFFLTDAGTSPMADVRCQSIREAVCFAKTANLLGIVSASDPIIEAPKLVQ</sequence>
<keyword evidence="1" id="KW-0378">Hydrolase</keyword>
<dbReference type="PANTHER" id="PTHR22958">
    <property type="entry name" value="GLYCEROPHOSPHORYL DIESTER PHOSPHODIESTERASE"/>
    <property type="match status" value="1"/>
</dbReference>
<dbReference type="Gene3D" id="3.20.20.190">
    <property type="entry name" value="Phosphatidylinositol (PI) phosphodiesterase"/>
    <property type="match status" value="1"/>
</dbReference>
<evidence type="ECO:0000256" key="3">
    <source>
        <dbReference type="SAM" id="MobiDB-lite"/>
    </source>
</evidence>
<dbReference type="InterPro" id="IPR002110">
    <property type="entry name" value="Ankyrin_rpt"/>
</dbReference>
<dbReference type="InterPro" id="IPR051578">
    <property type="entry name" value="GDPD"/>
</dbReference>
<feature type="repeat" description="ANK" evidence="2">
    <location>
        <begin position="172"/>
        <end position="196"/>
    </location>
</feature>
<dbReference type="Gene3D" id="1.25.40.20">
    <property type="entry name" value="Ankyrin repeat-containing domain"/>
    <property type="match status" value="3"/>
</dbReference>
<feature type="region of interest" description="Disordered" evidence="3">
    <location>
        <begin position="435"/>
        <end position="468"/>
    </location>
</feature>
<name>A0A8H8DJX7_9FUNG</name>
<organism evidence="5 6">
    <name type="scientific">Olpidium bornovanus</name>
    <dbReference type="NCBI Taxonomy" id="278681"/>
    <lineage>
        <taxon>Eukaryota</taxon>
        <taxon>Fungi</taxon>
        <taxon>Fungi incertae sedis</taxon>
        <taxon>Olpidiomycota</taxon>
        <taxon>Olpidiomycotina</taxon>
        <taxon>Olpidiomycetes</taxon>
        <taxon>Olpidiales</taxon>
        <taxon>Olpidiaceae</taxon>
        <taxon>Olpidium</taxon>
    </lineage>
</organism>
<feature type="non-terminal residue" evidence="5">
    <location>
        <position position="1"/>
    </location>
</feature>
<dbReference type="PROSITE" id="PS51704">
    <property type="entry name" value="GP_PDE"/>
    <property type="match status" value="1"/>
</dbReference>
<dbReference type="SUPFAM" id="SSF48403">
    <property type="entry name" value="Ankyrin repeat"/>
    <property type="match status" value="1"/>
</dbReference>
<dbReference type="InterPro" id="IPR057506">
    <property type="entry name" value="C2_GPCPD1"/>
</dbReference>
<dbReference type="PANTHER" id="PTHR22958:SF1">
    <property type="entry name" value="GLYCEROPHOSPHOCHOLINE PHOSPHODIESTERASE GPCPD1"/>
    <property type="match status" value="1"/>
</dbReference>
<evidence type="ECO:0000313" key="5">
    <source>
        <dbReference type="EMBL" id="KAG5461046.1"/>
    </source>
</evidence>
<dbReference type="GO" id="GO:0047389">
    <property type="term" value="F:glycerophosphocholine phosphodiesterase activity"/>
    <property type="evidence" value="ECO:0007669"/>
    <property type="project" value="TreeGrafter"/>
</dbReference>
<dbReference type="Proteomes" id="UP000673691">
    <property type="component" value="Unassembled WGS sequence"/>
</dbReference>
<protein>
    <recommendedName>
        <fullName evidence="4">GP-PDE domain-containing protein</fullName>
    </recommendedName>
</protein>
<feature type="compositionally biased region" description="Low complexity" evidence="3">
    <location>
        <begin position="777"/>
        <end position="788"/>
    </location>
</feature>
<dbReference type="SMART" id="SM00248">
    <property type="entry name" value="ANK"/>
    <property type="match status" value="6"/>
</dbReference>
<dbReference type="PROSITE" id="PS50297">
    <property type="entry name" value="ANK_REP_REGION"/>
    <property type="match status" value="4"/>
</dbReference>
<dbReference type="OrthoDB" id="197419at2759"/>
<feature type="region of interest" description="Disordered" evidence="3">
    <location>
        <begin position="755"/>
        <end position="813"/>
    </location>
</feature>
<feature type="compositionally biased region" description="Basic and acidic residues" evidence="3">
    <location>
        <begin position="755"/>
        <end position="768"/>
    </location>
</feature>
<comment type="caution">
    <text evidence="5">The sequence shown here is derived from an EMBL/GenBank/DDBJ whole genome shotgun (WGS) entry which is preliminary data.</text>
</comment>
<feature type="compositionally biased region" description="Basic and acidic residues" evidence="3">
    <location>
        <begin position="440"/>
        <end position="450"/>
    </location>
</feature>
<accession>A0A8H8DJX7</accession>
<evidence type="ECO:0000256" key="2">
    <source>
        <dbReference type="PROSITE-ProRule" id="PRU00023"/>
    </source>
</evidence>
<dbReference type="AlphaFoldDB" id="A0A8H8DJX7"/>